<dbReference type="AlphaFoldDB" id="A0A5B2VN92"/>
<keyword evidence="11" id="KW-0175">Coiled coil</keyword>
<comment type="caution">
    <text evidence="14">The sequence shown here is derived from an EMBL/GenBank/DDBJ whole genome shotgun (WGS) entry which is preliminary data.</text>
</comment>
<comment type="caution">
    <text evidence="10">Lacks conserved residue(s) required for the propagation of feature annotation.</text>
</comment>
<evidence type="ECO:0000256" key="8">
    <source>
        <dbReference type="ARBA" id="ARBA00023306"/>
    </source>
</evidence>
<evidence type="ECO:0000256" key="2">
    <source>
        <dbReference type="ARBA" id="ARBA00022618"/>
    </source>
</evidence>
<feature type="binding site" evidence="10">
    <location>
        <position position="252"/>
    </location>
    <ligand>
        <name>UDP-N-acetyl-alpha-D-glucosamine</name>
        <dbReference type="ChEBI" id="CHEBI:57705"/>
    </ligand>
</feature>
<dbReference type="GO" id="GO:0071555">
    <property type="term" value="P:cell wall organization"/>
    <property type="evidence" value="ECO:0007669"/>
    <property type="project" value="UniProtKB-KW"/>
</dbReference>
<dbReference type="PANTHER" id="PTHR21015:SF22">
    <property type="entry name" value="GLYCOSYLTRANSFERASE"/>
    <property type="match status" value="1"/>
</dbReference>
<evidence type="ECO:0000256" key="1">
    <source>
        <dbReference type="ARBA" id="ARBA00022475"/>
    </source>
</evidence>
<evidence type="ECO:0000313" key="15">
    <source>
        <dbReference type="Proteomes" id="UP000324611"/>
    </source>
</evidence>
<proteinExistence type="inferred from homology"/>
<keyword evidence="7 10" id="KW-0472">Membrane</keyword>
<keyword evidence="9 10" id="KW-0961">Cell wall biogenesis/degradation</keyword>
<evidence type="ECO:0000256" key="4">
    <source>
        <dbReference type="ARBA" id="ARBA00022679"/>
    </source>
</evidence>
<dbReference type="NCBIfam" id="TIGR01133">
    <property type="entry name" value="murG"/>
    <property type="match status" value="1"/>
</dbReference>
<evidence type="ECO:0000256" key="6">
    <source>
        <dbReference type="ARBA" id="ARBA00022984"/>
    </source>
</evidence>
<keyword evidence="15" id="KW-1185">Reference proteome</keyword>
<dbReference type="EC" id="2.4.1.227" evidence="10"/>
<keyword evidence="3 10" id="KW-0328">Glycosyltransferase</keyword>
<dbReference type="CDD" id="cd03785">
    <property type="entry name" value="GT28_MurG"/>
    <property type="match status" value="1"/>
</dbReference>
<organism evidence="14 15">
    <name type="scientific">Chitinophaga agrisoli</name>
    <dbReference type="NCBI Taxonomy" id="2607653"/>
    <lineage>
        <taxon>Bacteria</taxon>
        <taxon>Pseudomonadati</taxon>
        <taxon>Bacteroidota</taxon>
        <taxon>Chitinophagia</taxon>
        <taxon>Chitinophagales</taxon>
        <taxon>Chitinophagaceae</taxon>
        <taxon>Chitinophaga</taxon>
    </lineage>
</organism>
<dbReference type="InterPro" id="IPR006009">
    <property type="entry name" value="GlcNAc_MurG"/>
</dbReference>
<evidence type="ECO:0000256" key="11">
    <source>
        <dbReference type="SAM" id="Coils"/>
    </source>
</evidence>
<evidence type="ECO:0000259" key="13">
    <source>
        <dbReference type="Pfam" id="PF04101"/>
    </source>
</evidence>
<evidence type="ECO:0000256" key="9">
    <source>
        <dbReference type="ARBA" id="ARBA00023316"/>
    </source>
</evidence>
<evidence type="ECO:0000313" key="14">
    <source>
        <dbReference type="EMBL" id="KAA2240561.1"/>
    </source>
</evidence>
<protein>
    <recommendedName>
        <fullName evidence="10">UDP-N-acetylglucosamine--N-acetylmuramyl-(pentapeptide) pyrophosphoryl-undecaprenol N-acetylglucosamine transferase</fullName>
        <ecNumber evidence="10">2.4.1.227</ecNumber>
    </recommendedName>
    <alternativeName>
        <fullName evidence="10">Undecaprenyl-PP-MurNAc-pentapeptide-UDPGlcNAc GlcNAc transferase</fullName>
    </alternativeName>
</protein>
<feature type="domain" description="Glycosyl transferase family 28 C-terminal" evidence="13">
    <location>
        <begin position="192"/>
        <end position="335"/>
    </location>
</feature>
<comment type="function">
    <text evidence="10">Cell wall formation. Catalyzes the transfer of a GlcNAc subunit on undecaprenyl-pyrophosphoryl-MurNAc-pentapeptide (lipid intermediate I) to form undecaprenyl-pyrophosphoryl-MurNAc-(pentapeptide)GlcNAc (lipid intermediate II).</text>
</comment>
<feature type="domain" description="Glycosyltransferase family 28 N-terminal" evidence="12">
    <location>
        <begin position="5"/>
        <end position="144"/>
    </location>
</feature>
<dbReference type="GO" id="GO:0009252">
    <property type="term" value="P:peptidoglycan biosynthetic process"/>
    <property type="evidence" value="ECO:0007669"/>
    <property type="project" value="UniProtKB-UniRule"/>
</dbReference>
<comment type="similarity">
    <text evidence="10">Belongs to the glycosyltransferase 28 family. MurG subfamily.</text>
</comment>
<accession>A0A5B2VN92</accession>
<dbReference type="Gene3D" id="3.40.50.2000">
    <property type="entry name" value="Glycogen Phosphorylase B"/>
    <property type="match status" value="2"/>
</dbReference>
<dbReference type="PANTHER" id="PTHR21015">
    <property type="entry name" value="UDP-N-ACETYLGLUCOSAMINE--N-ACETYLMURAMYL-(PENTAPEPTIDE) PYROPHOSPHORYL-UNDECAPRENOL N-ACETYLGLUCOSAMINE TRANSFERASE 1"/>
    <property type="match status" value="1"/>
</dbReference>
<dbReference type="InterPro" id="IPR004276">
    <property type="entry name" value="GlycoTrans_28_N"/>
</dbReference>
<keyword evidence="5 10" id="KW-0133">Cell shape</keyword>
<comment type="pathway">
    <text evidence="10">Cell wall biogenesis; peptidoglycan biosynthesis.</text>
</comment>
<dbReference type="Pfam" id="PF03033">
    <property type="entry name" value="Glyco_transf_28"/>
    <property type="match status" value="1"/>
</dbReference>
<dbReference type="Pfam" id="PF04101">
    <property type="entry name" value="Glyco_tran_28_C"/>
    <property type="match status" value="1"/>
</dbReference>
<keyword evidence="1 10" id="KW-1003">Cell membrane</keyword>
<sequence length="364" mass="39713">MQHKVIIAGGGTGGHIFPAIAIANALKKIAPEIEILFVGARGKMEMEKVPQAGYKIEGLDIAAFNRSNMLKNLTLPFKIIKSLNQASSIIKRFQPNAVVGVGGYASFPMLWKAQRKGIPTLIQEQNSFAGKANKQLGRRANRICVAYDGMEKFFPSDKLILTGNPVRSSITQSAVTRQEALMHFGLQDGKKTVFAFGGSLGAKSISEALRNILPQFVEKDVQLIWQTGKLYHDTAKAAAVPYASHVKVFDFINLMDFAYKASDVVISRAGAMTIAEECLVKKPVIFVPYPYAAEDHQTFNAQALVSKKAGLLIKDSEVGKELGTTLFSLLQNKALIDQLEQNIEKLGNSNADMVIAKEVVKLMG</sequence>
<dbReference type="SUPFAM" id="SSF53756">
    <property type="entry name" value="UDP-Glycosyltransferase/glycogen phosphorylase"/>
    <property type="match status" value="1"/>
</dbReference>
<name>A0A5B2VN92_9BACT</name>
<dbReference type="GO" id="GO:0008360">
    <property type="term" value="P:regulation of cell shape"/>
    <property type="evidence" value="ECO:0007669"/>
    <property type="project" value="UniProtKB-KW"/>
</dbReference>
<dbReference type="EMBL" id="VUOC01000004">
    <property type="protein sequence ID" value="KAA2240561.1"/>
    <property type="molecule type" value="Genomic_DNA"/>
</dbReference>
<dbReference type="InterPro" id="IPR007235">
    <property type="entry name" value="Glyco_trans_28_C"/>
</dbReference>
<reference evidence="14 15" key="2">
    <citation type="submission" date="2019-09" db="EMBL/GenBank/DDBJ databases">
        <authorList>
            <person name="Jin C."/>
        </authorList>
    </citation>
    <scope>NUCLEOTIDE SEQUENCE [LARGE SCALE GENOMIC DNA]</scope>
    <source>
        <strain evidence="14 15">BN140078</strain>
    </source>
</reference>
<feature type="coiled-coil region" evidence="11">
    <location>
        <begin position="329"/>
        <end position="356"/>
    </location>
</feature>
<evidence type="ECO:0000256" key="7">
    <source>
        <dbReference type="ARBA" id="ARBA00023136"/>
    </source>
</evidence>
<dbReference type="GO" id="GO:0005975">
    <property type="term" value="P:carbohydrate metabolic process"/>
    <property type="evidence" value="ECO:0007669"/>
    <property type="project" value="InterPro"/>
</dbReference>
<feature type="binding site" evidence="10">
    <location>
        <position position="199"/>
    </location>
    <ligand>
        <name>UDP-N-acetyl-alpha-D-glucosamine</name>
        <dbReference type="ChEBI" id="CHEBI:57705"/>
    </ligand>
</feature>
<comment type="subcellular location">
    <subcellularLocation>
        <location evidence="10">Cell membrane</location>
        <topology evidence="10">Peripheral membrane protein</topology>
        <orientation evidence="10">Cytoplasmic side</orientation>
    </subcellularLocation>
</comment>
<evidence type="ECO:0000256" key="5">
    <source>
        <dbReference type="ARBA" id="ARBA00022960"/>
    </source>
</evidence>
<dbReference type="GO" id="GO:0051991">
    <property type="term" value="F:UDP-N-acetyl-D-glucosamine:N-acetylmuramoyl-L-alanyl-D-glutamyl-meso-2,6-diaminopimelyl-D-alanyl-D-alanine-diphosphoundecaprenol 4-beta-N-acetylglucosaminlytransferase activity"/>
    <property type="evidence" value="ECO:0007669"/>
    <property type="project" value="RHEA"/>
</dbReference>
<feature type="binding site" evidence="10">
    <location>
        <position position="126"/>
    </location>
    <ligand>
        <name>UDP-N-acetyl-alpha-D-glucosamine</name>
        <dbReference type="ChEBI" id="CHEBI:57705"/>
    </ligand>
</feature>
<evidence type="ECO:0000256" key="3">
    <source>
        <dbReference type="ARBA" id="ARBA00022676"/>
    </source>
</evidence>
<keyword evidence="8 10" id="KW-0131">Cell cycle</keyword>
<dbReference type="GO" id="GO:0051301">
    <property type="term" value="P:cell division"/>
    <property type="evidence" value="ECO:0007669"/>
    <property type="project" value="UniProtKB-KW"/>
</dbReference>
<comment type="catalytic activity">
    <reaction evidence="10">
        <text>di-trans,octa-cis-undecaprenyl diphospho-N-acetyl-alpha-D-muramoyl-L-alanyl-D-glutamyl-meso-2,6-diaminopimeloyl-D-alanyl-D-alanine + UDP-N-acetyl-alpha-D-glucosamine = di-trans,octa-cis-undecaprenyl diphospho-[N-acetyl-alpha-D-glucosaminyl-(1-&gt;4)]-N-acetyl-alpha-D-muramoyl-L-alanyl-D-glutamyl-meso-2,6-diaminopimeloyl-D-alanyl-D-alanine + UDP + H(+)</text>
        <dbReference type="Rhea" id="RHEA:31227"/>
        <dbReference type="ChEBI" id="CHEBI:15378"/>
        <dbReference type="ChEBI" id="CHEBI:57705"/>
        <dbReference type="ChEBI" id="CHEBI:58223"/>
        <dbReference type="ChEBI" id="CHEBI:61387"/>
        <dbReference type="ChEBI" id="CHEBI:61388"/>
        <dbReference type="EC" id="2.4.1.227"/>
    </reaction>
</comment>
<dbReference type="GO" id="GO:0005886">
    <property type="term" value="C:plasma membrane"/>
    <property type="evidence" value="ECO:0007669"/>
    <property type="project" value="UniProtKB-SubCell"/>
</dbReference>
<evidence type="ECO:0000256" key="10">
    <source>
        <dbReference type="HAMAP-Rule" id="MF_00033"/>
    </source>
</evidence>
<dbReference type="UniPathway" id="UPA00219"/>
<dbReference type="Proteomes" id="UP000324611">
    <property type="component" value="Unassembled WGS sequence"/>
</dbReference>
<evidence type="ECO:0000259" key="12">
    <source>
        <dbReference type="Pfam" id="PF03033"/>
    </source>
</evidence>
<dbReference type="HAMAP" id="MF_00033">
    <property type="entry name" value="MurG"/>
    <property type="match status" value="1"/>
</dbReference>
<feature type="binding site" evidence="10">
    <location>
        <position position="297"/>
    </location>
    <ligand>
        <name>UDP-N-acetyl-alpha-D-glucosamine</name>
        <dbReference type="ChEBI" id="CHEBI:57705"/>
    </ligand>
</feature>
<keyword evidence="6 10" id="KW-0573">Peptidoglycan synthesis</keyword>
<gene>
    <name evidence="10 14" type="primary">murG</name>
    <name evidence="14" type="ORF">F0L74_30905</name>
</gene>
<reference evidence="14 15" key="1">
    <citation type="submission" date="2019-09" db="EMBL/GenBank/DDBJ databases">
        <title>Chitinophaga ginsengihumi sp. nov., isolated from soil of ginseng rhizosphere.</title>
        <authorList>
            <person name="Lee J."/>
        </authorList>
    </citation>
    <scope>NUCLEOTIDE SEQUENCE [LARGE SCALE GENOMIC DNA]</scope>
    <source>
        <strain evidence="14 15">BN140078</strain>
    </source>
</reference>
<dbReference type="RefSeq" id="WP_149841739.1">
    <property type="nucleotide sequence ID" value="NZ_VUOC01000004.1"/>
</dbReference>
<keyword evidence="2 10" id="KW-0132">Cell division</keyword>
<feature type="binding site" evidence="10">
    <location>
        <begin position="12"/>
        <end position="14"/>
    </location>
    <ligand>
        <name>UDP-N-acetyl-alpha-D-glucosamine</name>
        <dbReference type="ChEBI" id="CHEBI:57705"/>
    </ligand>
</feature>
<keyword evidence="4 10" id="KW-0808">Transferase</keyword>
<dbReference type="GO" id="GO:0050511">
    <property type="term" value="F:undecaprenyldiphospho-muramoylpentapeptide beta-N-acetylglucosaminyltransferase activity"/>
    <property type="evidence" value="ECO:0007669"/>
    <property type="project" value="UniProtKB-UniRule"/>
</dbReference>
<feature type="binding site" evidence="10">
    <location>
        <position position="167"/>
    </location>
    <ligand>
        <name>UDP-N-acetyl-alpha-D-glucosamine</name>
        <dbReference type="ChEBI" id="CHEBI:57705"/>
    </ligand>
</feature>